<feature type="region of interest" description="Disordered" evidence="1">
    <location>
        <begin position="71"/>
        <end position="99"/>
    </location>
</feature>
<evidence type="ECO:0000313" key="2">
    <source>
        <dbReference type="EMBL" id="KAF9511029.1"/>
    </source>
</evidence>
<feature type="compositionally biased region" description="Polar residues" evidence="1">
    <location>
        <begin position="186"/>
        <end position="197"/>
    </location>
</feature>
<dbReference type="EMBL" id="MU129006">
    <property type="protein sequence ID" value="KAF9511029.1"/>
    <property type="molecule type" value="Genomic_DNA"/>
</dbReference>
<organism evidence="2 3">
    <name type="scientific">Hydnum rufescens UP504</name>
    <dbReference type="NCBI Taxonomy" id="1448309"/>
    <lineage>
        <taxon>Eukaryota</taxon>
        <taxon>Fungi</taxon>
        <taxon>Dikarya</taxon>
        <taxon>Basidiomycota</taxon>
        <taxon>Agaricomycotina</taxon>
        <taxon>Agaricomycetes</taxon>
        <taxon>Cantharellales</taxon>
        <taxon>Hydnaceae</taxon>
        <taxon>Hydnum</taxon>
    </lineage>
</organism>
<name>A0A9P6DTX0_9AGAM</name>
<accession>A0A9P6DTX0</accession>
<feature type="compositionally biased region" description="Low complexity" evidence="1">
    <location>
        <begin position="175"/>
        <end position="185"/>
    </location>
</feature>
<gene>
    <name evidence="2" type="ORF">BS47DRAFT_1206394</name>
</gene>
<comment type="caution">
    <text evidence="2">The sequence shown here is derived from an EMBL/GenBank/DDBJ whole genome shotgun (WGS) entry which is preliminary data.</text>
</comment>
<dbReference type="Proteomes" id="UP000886523">
    <property type="component" value="Unassembled WGS sequence"/>
</dbReference>
<dbReference type="AlphaFoldDB" id="A0A9P6DTX0"/>
<proteinExistence type="predicted"/>
<reference evidence="2" key="1">
    <citation type="journal article" date="2020" name="Nat. Commun.">
        <title>Large-scale genome sequencing of mycorrhizal fungi provides insights into the early evolution of symbiotic traits.</title>
        <authorList>
            <person name="Miyauchi S."/>
            <person name="Kiss E."/>
            <person name="Kuo A."/>
            <person name="Drula E."/>
            <person name="Kohler A."/>
            <person name="Sanchez-Garcia M."/>
            <person name="Morin E."/>
            <person name="Andreopoulos B."/>
            <person name="Barry K.W."/>
            <person name="Bonito G."/>
            <person name="Buee M."/>
            <person name="Carver A."/>
            <person name="Chen C."/>
            <person name="Cichocki N."/>
            <person name="Clum A."/>
            <person name="Culley D."/>
            <person name="Crous P.W."/>
            <person name="Fauchery L."/>
            <person name="Girlanda M."/>
            <person name="Hayes R.D."/>
            <person name="Keri Z."/>
            <person name="LaButti K."/>
            <person name="Lipzen A."/>
            <person name="Lombard V."/>
            <person name="Magnuson J."/>
            <person name="Maillard F."/>
            <person name="Murat C."/>
            <person name="Nolan M."/>
            <person name="Ohm R.A."/>
            <person name="Pangilinan J."/>
            <person name="Pereira M.F."/>
            <person name="Perotto S."/>
            <person name="Peter M."/>
            <person name="Pfister S."/>
            <person name="Riley R."/>
            <person name="Sitrit Y."/>
            <person name="Stielow J.B."/>
            <person name="Szollosi G."/>
            <person name="Zifcakova L."/>
            <person name="Stursova M."/>
            <person name="Spatafora J.W."/>
            <person name="Tedersoo L."/>
            <person name="Vaario L.M."/>
            <person name="Yamada A."/>
            <person name="Yan M."/>
            <person name="Wang P."/>
            <person name="Xu J."/>
            <person name="Bruns T."/>
            <person name="Baldrian P."/>
            <person name="Vilgalys R."/>
            <person name="Dunand C."/>
            <person name="Henrissat B."/>
            <person name="Grigoriev I.V."/>
            <person name="Hibbett D."/>
            <person name="Nagy L.G."/>
            <person name="Martin F.M."/>
        </authorList>
    </citation>
    <scope>NUCLEOTIDE SEQUENCE</scope>
    <source>
        <strain evidence="2">UP504</strain>
    </source>
</reference>
<protein>
    <submittedName>
        <fullName evidence="2">Uncharacterized protein</fullName>
    </submittedName>
</protein>
<keyword evidence="3" id="KW-1185">Reference proteome</keyword>
<feature type="region of interest" description="Disordered" evidence="1">
    <location>
        <begin position="129"/>
        <end position="205"/>
    </location>
</feature>
<sequence>MRSLGGCARSTAGITALIPPHGPPLAALTYVVQYLMFRMSAQPLNWGGAGHITLLTRLSIACHRLPSTAIYSTPKSKPPSTQNIMSNHPSPASSTAHLIQKSSQKDYSAALSSLQDSYGFGGSPVIPNSFQGVHRETTTTPTSAPSPSRPKIRFTSILTSLGFGGGSSPNPPTTSKPSPLSSSPTKRNFPTVQNASQMAVPAAKK</sequence>
<evidence type="ECO:0000256" key="1">
    <source>
        <dbReference type="SAM" id="MobiDB-lite"/>
    </source>
</evidence>
<evidence type="ECO:0000313" key="3">
    <source>
        <dbReference type="Proteomes" id="UP000886523"/>
    </source>
</evidence>